<name>A0A1Q9EP38_SYMMI</name>
<accession>A0A1Q9EP38</accession>
<dbReference type="EMBL" id="LSRX01000103">
    <property type="protein sequence ID" value="OLQ09148.1"/>
    <property type="molecule type" value="Genomic_DNA"/>
</dbReference>
<evidence type="ECO:0000313" key="1">
    <source>
        <dbReference type="EMBL" id="OLQ09148.1"/>
    </source>
</evidence>
<gene>
    <name evidence="1" type="ORF">AK812_SmicGene7260</name>
</gene>
<dbReference type="OrthoDB" id="421096at2759"/>
<reference evidence="1 2" key="1">
    <citation type="submission" date="2016-02" db="EMBL/GenBank/DDBJ databases">
        <title>Genome analysis of coral dinoflagellate symbionts highlights evolutionary adaptations to a symbiotic lifestyle.</title>
        <authorList>
            <person name="Aranda M."/>
            <person name="Li Y."/>
            <person name="Liew Y.J."/>
            <person name="Baumgarten S."/>
            <person name="Simakov O."/>
            <person name="Wilson M."/>
            <person name="Piel J."/>
            <person name="Ashoor H."/>
            <person name="Bougouffa S."/>
            <person name="Bajic V.B."/>
            <person name="Ryu T."/>
            <person name="Ravasi T."/>
            <person name="Bayer T."/>
            <person name="Micklem G."/>
            <person name="Kim H."/>
            <person name="Bhak J."/>
            <person name="Lajeunesse T.C."/>
            <person name="Voolstra C.R."/>
        </authorList>
    </citation>
    <scope>NUCLEOTIDE SEQUENCE [LARGE SCALE GENOMIC DNA]</scope>
    <source>
        <strain evidence="1 2">CCMP2467</strain>
    </source>
</reference>
<dbReference type="AlphaFoldDB" id="A0A1Q9EP38"/>
<organism evidence="1 2">
    <name type="scientific">Symbiodinium microadriaticum</name>
    <name type="common">Dinoflagellate</name>
    <name type="synonym">Zooxanthella microadriatica</name>
    <dbReference type="NCBI Taxonomy" id="2951"/>
    <lineage>
        <taxon>Eukaryota</taxon>
        <taxon>Sar</taxon>
        <taxon>Alveolata</taxon>
        <taxon>Dinophyceae</taxon>
        <taxon>Suessiales</taxon>
        <taxon>Symbiodiniaceae</taxon>
        <taxon>Symbiodinium</taxon>
    </lineage>
</organism>
<evidence type="ECO:0008006" key="3">
    <source>
        <dbReference type="Google" id="ProtNLM"/>
    </source>
</evidence>
<protein>
    <recommendedName>
        <fullName evidence="3">PDZ domain-containing protein</fullName>
    </recommendedName>
</protein>
<evidence type="ECO:0000313" key="2">
    <source>
        <dbReference type="Proteomes" id="UP000186817"/>
    </source>
</evidence>
<keyword evidence="2" id="KW-1185">Reference proteome</keyword>
<proteinExistence type="predicted"/>
<dbReference type="Proteomes" id="UP000186817">
    <property type="component" value="Unassembled WGS sequence"/>
</dbReference>
<comment type="caution">
    <text evidence="1">The sequence shown here is derived from an EMBL/GenBank/DDBJ whole genome shotgun (WGS) entry which is preliminary data.</text>
</comment>
<sequence length="148" mass="16606">MVVKMVIVGDCLLRVNGLDMAMMTEKQIGDLLKQRPLELRFGEILREILLQVLSEVQVKDVELVCTSLRPISIFDLAPAVLEDRNSVAFAFKVSASDPNDLEPVREMLLLEAESGGARHLLPLLVQKLYDEDLLTPHLKVRMEVGEDP</sequence>